<dbReference type="InterPro" id="IPR004888">
    <property type="entry name" value="Glycoside_hydrolase_63"/>
</dbReference>
<evidence type="ECO:0000256" key="2">
    <source>
        <dbReference type="ARBA" id="ARBA00022801"/>
    </source>
</evidence>
<keyword evidence="2 5" id="KW-0378">Hydrolase</keyword>
<dbReference type="GO" id="GO:0009311">
    <property type="term" value="P:oligosaccharide metabolic process"/>
    <property type="evidence" value="ECO:0007669"/>
    <property type="project" value="InterPro"/>
</dbReference>
<organism evidence="5">
    <name type="scientific">hydrothermal vent metagenome</name>
    <dbReference type="NCBI Taxonomy" id="652676"/>
    <lineage>
        <taxon>unclassified sequences</taxon>
        <taxon>metagenomes</taxon>
        <taxon>ecological metagenomes</taxon>
    </lineage>
</organism>
<dbReference type="GO" id="GO:0006487">
    <property type="term" value="P:protein N-linked glycosylation"/>
    <property type="evidence" value="ECO:0007669"/>
    <property type="project" value="TreeGrafter"/>
</dbReference>
<dbReference type="InterPro" id="IPR012341">
    <property type="entry name" value="6hp_glycosidase-like_sf"/>
</dbReference>
<proteinExistence type="inferred from homology"/>
<dbReference type="InterPro" id="IPR054491">
    <property type="entry name" value="MGH1-like_GH"/>
</dbReference>
<dbReference type="PANTHER" id="PTHR10412:SF11">
    <property type="entry name" value="MANNOSYL-OLIGOSACCHARIDE GLUCOSIDASE"/>
    <property type="match status" value="1"/>
</dbReference>
<evidence type="ECO:0000256" key="3">
    <source>
        <dbReference type="ARBA" id="ARBA00023295"/>
    </source>
</evidence>
<comment type="similarity">
    <text evidence="1">Belongs to the glycosyl hydrolase 63 family.</text>
</comment>
<feature type="non-terminal residue" evidence="5">
    <location>
        <position position="1"/>
    </location>
</feature>
<protein>
    <submittedName>
        <fullName evidence="5">Mannosylglycerate hydrolase @ Glucosylglycerate hydrolase</fullName>
    </submittedName>
</protein>
<dbReference type="PANTHER" id="PTHR10412">
    <property type="entry name" value="MANNOSYL-OLIGOSACCHARIDE GLUCOSIDASE"/>
    <property type="match status" value="1"/>
</dbReference>
<dbReference type="Gene3D" id="1.50.10.10">
    <property type="match status" value="1"/>
</dbReference>
<reference evidence="5" key="1">
    <citation type="submission" date="2018-06" db="EMBL/GenBank/DDBJ databases">
        <authorList>
            <person name="Zhirakovskaya E."/>
        </authorList>
    </citation>
    <scope>NUCLEOTIDE SEQUENCE</scope>
</reference>
<evidence type="ECO:0000313" key="5">
    <source>
        <dbReference type="EMBL" id="VAW29041.1"/>
    </source>
</evidence>
<name>A0A3B0UDG8_9ZZZZ</name>
<dbReference type="Pfam" id="PF22422">
    <property type="entry name" value="MGH1-like_GH"/>
    <property type="match status" value="1"/>
</dbReference>
<dbReference type="GO" id="GO:0005789">
    <property type="term" value="C:endoplasmic reticulum membrane"/>
    <property type="evidence" value="ECO:0007669"/>
    <property type="project" value="TreeGrafter"/>
</dbReference>
<evidence type="ECO:0000259" key="4">
    <source>
        <dbReference type="Pfam" id="PF22422"/>
    </source>
</evidence>
<dbReference type="SUPFAM" id="SSF48208">
    <property type="entry name" value="Six-hairpin glycosidases"/>
    <property type="match status" value="1"/>
</dbReference>
<dbReference type="GO" id="GO:0004573">
    <property type="term" value="F:Glc3Man9GlcNAc2 oligosaccharide glucosidase activity"/>
    <property type="evidence" value="ECO:0007669"/>
    <property type="project" value="InterPro"/>
</dbReference>
<dbReference type="InterPro" id="IPR008928">
    <property type="entry name" value="6-hairpin_glycosidase_sf"/>
</dbReference>
<dbReference type="EMBL" id="UOET01000312">
    <property type="protein sequence ID" value="VAW29041.1"/>
    <property type="molecule type" value="Genomic_DNA"/>
</dbReference>
<keyword evidence="3" id="KW-0326">Glycosidase</keyword>
<accession>A0A3B0UDG8</accession>
<sequence>SFSKKGQYYLIPSFEPDDNRFEPQRYWRGPVWVNMNWLILEGLRSYGERTWAKKIKEETLQMVREQGFFEYFEPAKKISRKQGFGYGGQQFSWTAALIIDLLNDKL</sequence>
<evidence type="ECO:0000256" key="1">
    <source>
        <dbReference type="ARBA" id="ARBA00010833"/>
    </source>
</evidence>
<feature type="domain" description="Mannosylglycerate hydrolase MGH1-like glycoside hydrolase" evidence="4">
    <location>
        <begin position="9"/>
        <end position="94"/>
    </location>
</feature>
<dbReference type="AlphaFoldDB" id="A0A3B0UDG8"/>
<gene>
    <name evidence="5" type="ORF">MNBD_BACTEROID07-2051</name>
</gene>